<accession>F6H9Q3</accession>
<evidence type="ECO:0008006" key="4">
    <source>
        <dbReference type="Google" id="ProtNLM"/>
    </source>
</evidence>
<feature type="chain" id="PRO_5003341188" description="Secreted protein" evidence="1">
    <location>
        <begin position="28"/>
        <end position="68"/>
    </location>
</feature>
<gene>
    <name evidence="2" type="ordered locus">VIT_11s0065g00440</name>
</gene>
<protein>
    <recommendedName>
        <fullName evidence="4">Secreted protein</fullName>
    </recommendedName>
</protein>
<evidence type="ECO:0000256" key="1">
    <source>
        <dbReference type="SAM" id="SignalP"/>
    </source>
</evidence>
<dbReference type="HOGENOM" id="CLU_2799178_0_0_1"/>
<proteinExistence type="predicted"/>
<feature type="signal peptide" evidence="1">
    <location>
        <begin position="1"/>
        <end position="27"/>
    </location>
</feature>
<keyword evidence="1" id="KW-0732">Signal</keyword>
<evidence type="ECO:0000313" key="3">
    <source>
        <dbReference type="Proteomes" id="UP000009183"/>
    </source>
</evidence>
<name>F6H9Q3_VITVI</name>
<evidence type="ECO:0000313" key="2">
    <source>
        <dbReference type="EMBL" id="CCB48922.1"/>
    </source>
</evidence>
<dbReference type="AlphaFoldDB" id="F6H9Q3"/>
<sequence length="68" mass="7541">MDVSELNVSMWATWWCVEAVWVPPTFCSCPYPASTTPTALILLFPLSTQCQNIKKYHNHVSAKGSGPV</sequence>
<dbReference type="InParanoid" id="F6H9Q3"/>
<dbReference type="STRING" id="29760.F6H9Q3"/>
<dbReference type="PaxDb" id="29760-VIT_11s0065g00440.t01"/>
<reference evidence="3" key="1">
    <citation type="journal article" date="2007" name="Nature">
        <title>The grapevine genome sequence suggests ancestral hexaploidization in major angiosperm phyla.</title>
        <authorList>
            <consortium name="The French-Italian Public Consortium for Grapevine Genome Characterization."/>
            <person name="Jaillon O."/>
            <person name="Aury J.-M."/>
            <person name="Noel B."/>
            <person name="Policriti A."/>
            <person name="Clepet C."/>
            <person name="Casagrande A."/>
            <person name="Choisne N."/>
            <person name="Aubourg S."/>
            <person name="Vitulo N."/>
            <person name="Jubin C."/>
            <person name="Vezzi A."/>
            <person name="Legeai F."/>
            <person name="Hugueney P."/>
            <person name="Dasilva C."/>
            <person name="Horner D."/>
            <person name="Mica E."/>
            <person name="Jublot D."/>
            <person name="Poulain J."/>
            <person name="Bruyere C."/>
            <person name="Billault A."/>
            <person name="Segurens B."/>
            <person name="Gouyvenoux M."/>
            <person name="Ugarte E."/>
            <person name="Cattonaro F."/>
            <person name="Anthouard V."/>
            <person name="Vico V."/>
            <person name="Del Fabbro C."/>
            <person name="Alaux M."/>
            <person name="Di Gaspero G."/>
            <person name="Dumas V."/>
            <person name="Felice N."/>
            <person name="Paillard S."/>
            <person name="Juman I."/>
            <person name="Moroldo M."/>
            <person name="Scalabrin S."/>
            <person name="Canaguier A."/>
            <person name="Le Clainche I."/>
            <person name="Malacrida G."/>
            <person name="Durand E."/>
            <person name="Pesole G."/>
            <person name="Laucou V."/>
            <person name="Chatelet P."/>
            <person name="Merdinoglu D."/>
            <person name="Delledonne M."/>
            <person name="Pezzotti M."/>
            <person name="Lecharny A."/>
            <person name="Scarpelli C."/>
            <person name="Artiguenave F."/>
            <person name="Pe M.E."/>
            <person name="Valle G."/>
            <person name="Morgante M."/>
            <person name="Caboche M."/>
            <person name="Adam-Blondon A.-F."/>
            <person name="Weissenbach J."/>
            <person name="Quetier F."/>
            <person name="Wincker P."/>
        </authorList>
    </citation>
    <scope>NUCLEOTIDE SEQUENCE [LARGE SCALE GENOMIC DNA]</scope>
    <source>
        <strain evidence="3">cv. Pinot noir / PN40024</strain>
    </source>
</reference>
<dbReference type="Proteomes" id="UP000009183">
    <property type="component" value="Chromosome 11"/>
</dbReference>
<keyword evidence="3" id="KW-1185">Reference proteome</keyword>
<dbReference type="EMBL" id="FN595502">
    <property type="protein sequence ID" value="CCB48922.1"/>
    <property type="molecule type" value="Genomic_DNA"/>
</dbReference>
<organism evidence="2 3">
    <name type="scientific">Vitis vinifera</name>
    <name type="common">Grape</name>
    <dbReference type="NCBI Taxonomy" id="29760"/>
    <lineage>
        <taxon>Eukaryota</taxon>
        <taxon>Viridiplantae</taxon>
        <taxon>Streptophyta</taxon>
        <taxon>Embryophyta</taxon>
        <taxon>Tracheophyta</taxon>
        <taxon>Spermatophyta</taxon>
        <taxon>Magnoliopsida</taxon>
        <taxon>eudicotyledons</taxon>
        <taxon>Gunneridae</taxon>
        <taxon>Pentapetalae</taxon>
        <taxon>rosids</taxon>
        <taxon>Vitales</taxon>
        <taxon>Vitaceae</taxon>
        <taxon>Viteae</taxon>
        <taxon>Vitis</taxon>
    </lineage>
</organism>